<dbReference type="Proteomes" id="UP001244297">
    <property type="component" value="Unassembled WGS sequence"/>
</dbReference>
<dbReference type="EMBL" id="JAUFPT010000026">
    <property type="protein sequence ID" value="MDN3570886.1"/>
    <property type="molecule type" value="Genomic_DNA"/>
</dbReference>
<sequence>MTNLAQLELFYWEARDIVSRAETDMLRLERDGAREGHLLMAAQILAAVRHLSRIIEHHCHHPERATLPLPATAGRPAARKRVWWIVPLRPGRGYSGNWTSRPSDLPVGGQTGGAETTLRSGR</sequence>
<comment type="caution">
    <text evidence="2">The sequence shown here is derived from an EMBL/GenBank/DDBJ whole genome shotgun (WGS) entry which is preliminary data.</text>
</comment>
<gene>
    <name evidence="2" type="ORF">QWZ18_09630</name>
</gene>
<evidence type="ECO:0000256" key="1">
    <source>
        <dbReference type="SAM" id="MobiDB-lite"/>
    </source>
</evidence>
<evidence type="ECO:0000313" key="2">
    <source>
        <dbReference type="EMBL" id="MDN3570886.1"/>
    </source>
</evidence>
<evidence type="ECO:0000313" key="3">
    <source>
        <dbReference type="Proteomes" id="UP001244297"/>
    </source>
</evidence>
<organism evidence="2 3">
    <name type="scientific">Methylobacterium longum</name>
    <dbReference type="NCBI Taxonomy" id="767694"/>
    <lineage>
        <taxon>Bacteria</taxon>
        <taxon>Pseudomonadati</taxon>
        <taxon>Pseudomonadota</taxon>
        <taxon>Alphaproteobacteria</taxon>
        <taxon>Hyphomicrobiales</taxon>
        <taxon>Methylobacteriaceae</taxon>
        <taxon>Methylobacterium</taxon>
    </lineage>
</organism>
<name>A0ABT8AN37_9HYPH</name>
<keyword evidence="3" id="KW-1185">Reference proteome</keyword>
<dbReference type="RefSeq" id="WP_238289085.1">
    <property type="nucleotide sequence ID" value="NZ_BPQS01000014.1"/>
</dbReference>
<feature type="compositionally biased region" description="Polar residues" evidence="1">
    <location>
        <begin position="113"/>
        <end position="122"/>
    </location>
</feature>
<protein>
    <submittedName>
        <fullName evidence="2">Uncharacterized protein</fullName>
    </submittedName>
</protein>
<reference evidence="3" key="1">
    <citation type="journal article" date="2019" name="Int. J. Syst. Evol. Microbiol.">
        <title>The Global Catalogue of Microorganisms (GCM) 10K type strain sequencing project: providing services to taxonomists for standard genome sequencing and annotation.</title>
        <authorList>
            <consortium name="The Broad Institute Genomics Platform"/>
            <consortium name="The Broad Institute Genome Sequencing Center for Infectious Disease"/>
            <person name="Wu L."/>
            <person name="Ma J."/>
        </authorList>
    </citation>
    <scope>NUCLEOTIDE SEQUENCE [LARGE SCALE GENOMIC DNA]</scope>
    <source>
        <strain evidence="3">CECT 7806</strain>
    </source>
</reference>
<accession>A0ABT8AN37</accession>
<feature type="region of interest" description="Disordered" evidence="1">
    <location>
        <begin position="97"/>
        <end position="122"/>
    </location>
</feature>
<proteinExistence type="predicted"/>